<dbReference type="PANTHER" id="PTHR24104">
    <property type="entry name" value="E3 UBIQUITIN-PROTEIN LIGASE NHLRC1-RELATED"/>
    <property type="match status" value="1"/>
</dbReference>
<keyword evidence="4" id="KW-1185">Reference proteome</keyword>
<keyword evidence="1" id="KW-0677">Repeat</keyword>
<dbReference type="SUPFAM" id="SSF63829">
    <property type="entry name" value="Calcium-dependent phosphotriesterase"/>
    <property type="match status" value="1"/>
</dbReference>
<evidence type="ECO:0000256" key="1">
    <source>
        <dbReference type="ARBA" id="ARBA00022737"/>
    </source>
</evidence>
<dbReference type="EMBL" id="CP015136">
    <property type="protein sequence ID" value="AMY08862.1"/>
    <property type="molecule type" value="Genomic_DNA"/>
</dbReference>
<evidence type="ECO:0000256" key="2">
    <source>
        <dbReference type="PROSITE-ProRule" id="PRU00504"/>
    </source>
</evidence>
<dbReference type="GO" id="GO:0008270">
    <property type="term" value="F:zinc ion binding"/>
    <property type="evidence" value="ECO:0007669"/>
    <property type="project" value="UniProtKB-KW"/>
</dbReference>
<dbReference type="InterPro" id="IPR011042">
    <property type="entry name" value="6-blade_b-propeller_TolB-like"/>
</dbReference>
<dbReference type="PATRIC" id="fig|1813736.3.peg.2171"/>
<reference evidence="4" key="2">
    <citation type="submission" date="2016-04" db="EMBL/GenBank/DDBJ databases">
        <title>First Complete Genome Sequence of a Subdivision 6 Acidobacterium.</title>
        <authorList>
            <person name="Huang S."/>
            <person name="Vieira S."/>
            <person name="Bunk B."/>
            <person name="Riedel T."/>
            <person name="Sproeer C."/>
            <person name="Overmann J."/>
        </authorList>
    </citation>
    <scope>NUCLEOTIDE SEQUENCE [LARGE SCALE GENOMIC DNA]</scope>
    <source>
        <strain evidence="4">DSM 100886 HEG_-6_39</strain>
    </source>
</reference>
<dbReference type="Proteomes" id="UP000076079">
    <property type="component" value="Chromosome"/>
</dbReference>
<dbReference type="Pfam" id="PF01436">
    <property type="entry name" value="NHL"/>
    <property type="match status" value="1"/>
</dbReference>
<dbReference type="STRING" id="1855912.LuPra_02068"/>
<dbReference type="InterPro" id="IPR050952">
    <property type="entry name" value="TRIM-NHL_E3_ligases"/>
</dbReference>
<dbReference type="AlphaFoldDB" id="A0A143PJV0"/>
<name>A0A143PJV0_LUTPR</name>
<dbReference type="KEGG" id="abac:LuPra_02068"/>
<feature type="repeat" description="NHL" evidence="2">
    <location>
        <begin position="390"/>
        <end position="434"/>
    </location>
</feature>
<dbReference type="PANTHER" id="PTHR24104:SF25">
    <property type="entry name" value="PROTEIN LIN-41"/>
    <property type="match status" value="1"/>
</dbReference>
<organism evidence="3 4">
    <name type="scientific">Luteitalea pratensis</name>
    <dbReference type="NCBI Taxonomy" id="1855912"/>
    <lineage>
        <taxon>Bacteria</taxon>
        <taxon>Pseudomonadati</taxon>
        <taxon>Acidobacteriota</taxon>
        <taxon>Vicinamibacteria</taxon>
        <taxon>Vicinamibacterales</taxon>
        <taxon>Vicinamibacteraceae</taxon>
        <taxon>Luteitalea</taxon>
    </lineage>
</organism>
<protein>
    <submittedName>
        <fullName evidence="3">Gluconolactonase</fullName>
    </submittedName>
</protein>
<reference evidence="3 4" key="1">
    <citation type="journal article" date="2016" name="Genome Announc.">
        <title>First Complete Genome Sequence of a Subdivision 6 Acidobacterium Strain.</title>
        <authorList>
            <person name="Huang S."/>
            <person name="Vieira S."/>
            <person name="Bunk B."/>
            <person name="Riedel T."/>
            <person name="Sproer C."/>
            <person name="Overmann J."/>
        </authorList>
    </citation>
    <scope>NUCLEOTIDE SEQUENCE [LARGE SCALE GENOMIC DNA]</scope>
    <source>
        <strain evidence="4">DSM 100886 HEG_-6_39</strain>
    </source>
</reference>
<evidence type="ECO:0000313" key="4">
    <source>
        <dbReference type="Proteomes" id="UP000076079"/>
    </source>
</evidence>
<accession>A0A143PJV0</accession>
<dbReference type="InterPro" id="IPR001258">
    <property type="entry name" value="NHL_repeat"/>
</dbReference>
<evidence type="ECO:0000313" key="3">
    <source>
        <dbReference type="EMBL" id="AMY08862.1"/>
    </source>
</evidence>
<dbReference type="Gene3D" id="2.120.10.30">
    <property type="entry name" value="TolB, C-terminal domain"/>
    <property type="match status" value="1"/>
</dbReference>
<sequence>MAATRRAVLGALVLVLVAALLVARGAFERIAVAQRATGVQAPTFEVDPLWPRPLPNHWVLGQTIGVAVDAQDHVWIVHRGDASLNIMTEGIHTHGPTWTAASDQPWLSLPGASRGGIGTGALVLQITGAAPQQPATGHVTVNITGSTTLKEPPSACCKGAPPVLEFDRDGNLVGQWGGPGAGYEWPGTNHGITVDYKGNVWIGGNDPTDAQILKFTKQGKFLLQVGHPGKNAGSHDMENFWRAAKVTVDPKMNEAYVADGYGNKRVVVIDADNGKFKRYWGAYGNKPDDTNLGPYDPEAPPARQFRSPVHCAEISNDGLVYVCDRANNRIQVFQRDGTFVKELVIAKNTRGDGAVWDIAFSRDPQQTFLFVADGRNERVHIVQRASLQLLTSFGDGGHQPGQFFGVHSIATDSHGNIYTTETYEGKRLQKFVYKGLGPVTTQDQGTLWPKAR</sequence>
<gene>
    <name evidence="3" type="ORF">LuPra_02068</name>
</gene>
<dbReference type="PROSITE" id="PS51125">
    <property type="entry name" value="NHL"/>
    <property type="match status" value="2"/>
</dbReference>
<dbReference type="RefSeq" id="WP_234800816.1">
    <property type="nucleotide sequence ID" value="NZ_CP015136.1"/>
</dbReference>
<proteinExistence type="predicted"/>
<feature type="repeat" description="NHL" evidence="2">
    <location>
        <begin position="314"/>
        <end position="336"/>
    </location>
</feature>